<proteinExistence type="predicted"/>
<evidence type="ECO:0000256" key="3">
    <source>
        <dbReference type="ARBA" id="ARBA00004906"/>
    </source>
</evidence>
<keyword evidence="9" id="KW-0833">Ubl conjugation pathway</keyword>
<sequence>MPTDVDPPIFTIYVDTQDIAQVEDAEPSGGESDRLPGDSGEARNLNDDNRSDNSEASATAAGQNAHQSQRNADTTIVSDHDDTDVIEQSTEDGDVFQGSANHAHSTSLGKRRRADQCRVEDEDDDEASQCIICFEAWSQLGPHRVVACIRKWLSSKNSSRKSHGKCPQCNQQARLKDIRPIWVRRVVAVDNGAVLEAERVASEERARRVELEVERAKAQMAYRMAMESLEMAQSEIQRLQTIVERYLPDHLAETVGDLAPEAQGAAPVRWPSGNREHASLRALSFGNETGTMLIGCKEPSATAGERYGIARVRLDGTMDRFASLHDKSVRDLHVHTLDSLQLTVSLDRTMQLSSLDTPTASVQTFDLGAPGWSCAWQPKDPAYIAAGLANGTVLLFDRRHHLRPLRRLEGARWLGIKPTHSLAFLGSQPGAAAASSSGGIDAMLAAANFDRVLVWHWDELCRIGVSTDPPRRVLHTSAADTSCYAMSVDPVSGQCLLSHRQGYSASTRHVAGSIGSTNTPDDPASVTFQVQSSVSLPLSQLTLARNALFSVGAAQNGRARVFAGIGVNASHTVQLFDMADGTGKQVLNLPATASALAICHQPDRAGDGSTAGRLAVITGTHLYTYNAVLT</sequence>
<evidence type="ECO:0000313" key="16">
    <source>
        <dbReference type="Proteomes" id="UP000271241"/>
    </source>
</evidence>
<evidence type="ECO:0000256" key="4">
    <source>
        <dbReference type="ARBA" id="ARBA00012483"/>
    </source>
</evidence>
<dbReference type="GO" id="GO:0016567">
    <property type="term" value="P:protein ubiquitination"/>
    <property type="evidence" value="ECO:0007669"/>
    <property type="project" value="InterPro"/>
</dbReference>
<evidence type="ECO:0000256" key="5">
    <source>
        <dbReference type="ARBA" id="ARBA00022490"/>
    </source>
</evidence>
<dbReference type="InterPro" id="IPR015943">
    <property type="entry name" value="WD40/YVTN_repeat-like_dom_sf"/>
</dbReference>
<dbReference type="InterPro" id="IPR056527">
    <property type="entry name" value="WD40_RFWD3"/>
</dbReference>
<name>A0A4P9XRA8_9FUNG</name>
<feature type="compositionally biased region" description="Basic and acidic residues" evidence="13">
    <location>
        <begin position="31"/>
        <end position="53"/>
    </location>
</feature>
<evidence type="ECO:0000256" key="2">
    <source>
        <dbReference type="ARBA" id="ARBA00004496"/>
    </source>
</evidence>
<keyword evidence="6" id="KW-0808">Transferase</keyword>
<evidence type="ECO:0000256" key="11">
    <source>
        <dbReference type="ARBA" id="ARBA00023242"/>
    </source>
</evidence>
<dbReference type="InterPro" id="IPR036322">
    <property type="entry name" value="WD40_repeat_dom_sf"/>
</dbReference>
<dbReference type="SUPFAM" id="SSF57850">
    <property type="entry name" value="RING/U-box"/>
    <property type="match status" value="1"/>
</dbReference>
<dbReference type="GO" id="GO:0016604">
    <property type="term" value="C:nuclear body"/>
    <property type="evidence" value="ECO:0007669"/>
    <property type="project" value="UniProtKB-SubCell"/>
</dbReference>
<feature type="domain" description="E3 ubiquitin-protein ligase RFWD3-like WD40" evidence="14">
    <location>
        <begin position="280"/>
        <end position="600"/>
    </location>
</feature>
<dbReference type="PANTHER" id="PTHR16047">
    <property type="entry name" value="RFWD3 PROTEIN"/>
    <property type="match status" value="1"/>
</dbReference>
<dbReference type="GO" id="GO:0061630">
    <property type="term" value="F:ubiquitin protein ligase activity"/>
    <property type="evidence" value="ECO:0007669"/>
    <property type="project" value="UniProtKB-EC"/>
</dbReference>
<evidence type="ECO:0000256" key="6">
    <source>
        <dbReference type="ARBA" id="ARBA00022679"/>
    </source>
</evidence>
<keyword evidence="16" id="KW-1185">Reference proteome</keyword>
<dbReference type="OrthoDB" id="8062037at2759"/>
<keyword evidence="10" id="KW-0234">DNA repair</keyword>
<evidence type="ECO:0000256" key="7">
    <source>
        <dbReference type="ARBA" id="ARBA00022737"/>
    </source>
</evidence>
<dbReference type="InterPro" id="IPR037381">
    <property type="entry name" value="RFWD3"/>
</dbReference>
<dbReference type="EMBL" id="KZ992585">
    <property type="protein sequence ID" value="RKP08613.1"/>
    <property type="molecule type" value="Genomic_DNA"/>
</dbReference>
<dbReference type="STRING" id="78915.A0A4P9XRA8"/>
<evidence type="ECO:0000259" key="14">
    <source>
        <dbReference type="Pfam" id="PF23419"/>
    </source>
</evidence>
<accession>A0A4P9XRA8</accession>
<organism evidence="15 16">
    <name type="scientific">Thamnocephalis sphaerospora</name>
    <dbReference type="NCBI Taxonomy" id="78915"/>
    <lineage>
        <taxon>Eukaryota</taxon>
        <taxon>Fungi</taxon>
        <taxon>Fungi incertae sedis</taxon>
        <taxon>Zoopagomycota</taxon>
        <taxon>Zoopagomycotina</taxon>
        <taxon>Zoopagomycetes</taxon>
        <taxon>Zoopagales</taxon>
        <taxon>Sigmoideomycetaceae</taxon>
        <taxon>Thamnocephalis</taxon>
    </lineage>
</organism>
<feature type="region of interest" description="Disordered" evidence="13">
    <location>
        <begin position="91"/>
        <end position="115"/>
    </location>
</feature>
<protein>
    <recommendedName>
        <fullName evidence="4">RING-type E3 ubiquitin transferase</fullName>
        <ecNumber evidence="4">2.3.2.27</ecNumber>
    </recommendedName>
</protein>
<dbReference type="Pfam" id="PF23419">
    <property type="entry name" value="WD40_RFWD3"/>
    <property type="match status" value="1"/>
</dbReference>
<dbReference type="Gene3D" id="2.130.10.10">
    <property type="entry name" value="YVTN repeat-like/Quinoprotein amine dehydrogenase"/>
    <property type="match status" value="1"/>
</dbReference>
<comment type="catalytic activity">
    <reaction evidence="1">
        <text>S-ubiquitinyl-[E2 ubiquitin-conjugating enzyme]-L-cysteine + [acceptor protein]-L-lysine = [E2 ubiquitin-conjugating enzyme]-L-cysteine + N(6)-ubiquitinyl-[acceptor protein]-L-lysine.</text>
        <dbReference type="EC" id="2.3.2.27"/>
    </reaction>
</comment>
<keyword evidence="8" id="KW-0227">DNA damage</keyword>
<evidence type="ECO:0000256" key="1">
    <source>
        <dbReference type="ARBA" id="ARBA00000900"/>
    </source>
</evidence>
<feature type="compositionally biased region" description="Polar residues" evidence="13">
    <location>
        <begin position="55"/>
        <end position="72"/>
    </location>
</feature>
<evidence type="ECO:0000256" key="13">
    <source>
        <dbReference type="SAM" id="MobiDB-lite"/>
    </source>
</evidence>
<evidence type="ECO:0000313" key="15">
    <source>
        <dbReference type="EMBL" id="RKP08613.1"/>
    </source>
</evidence>
<dbReference type="Proteomes" id="UP000271241">
    <property type="component" value="Unassembled WGS sequence"/>
</dbReference>
<feature type="compositionally biased region" description="Polar residues" evidence="13">
    <location>
        <begin position="98"/>
        <end position="108"/>
    </location>
</feature>
<dbReference type="EC" id="2.3.2.27" evidence="4"/>
<dbReference type="GO" id="GO:0005737">
    <property type="term" value="C:cytoplasm"/>
    <property type="evidence" value="ECO:0007669"/>
    <property type="project" value="UniProtKB-SubCell"/>
</dbReference>
<evidence type="ECO:0000256" key="8">
    <source>
        <dbReference type="ARBA" id="ARBA00022763"/>
    </source>
</evidence>
<evidence type="ECO:0000256" key="9">
    <source>
        <dbReference type="ARBA" id="ARBA00022786"/>
    </source>
</evidence>
<dbReference type="SUPFAM" id="SSF50978">
    <property type="entry name" value="WD40 repeat-like"/>
    <property type="match status" value="1"/>
</dbReference>
<comment type="subcellular location">
    <subcellularLocation>
        <location evidence="2">Cytoplasm</location>
    </subcellularLocation>
    <subcellularLocation>
        <location evidence="12">Nucleus</location>
        <location evidence="12">Nuclear body</location>
    </subcellularLocation>
</comment>
<dbReference type="GO" id="GO:0036297">
    <property type="term" value="P:interstrand cross-link repair"/>
    <property type="evidence" value="ECO:0007669"/>
    <property type="project" value="InterPro"/>
</dbReference>
<evidence type="ECO:0000256" key="10">
    <source>
        <dbReference type="ARBA" id="ARBA00023204"/>
    </source>
</evidence>
<dbReference type="PANTHER" id="PTHR16047:SF7">
    <property type="entry name" value="E3 UBIQUITIN-PROTEIN LIGASE RFWD3"/>
    <property type="match status" value="1"/>
</dbReference>
<evidence type="ECO:0000256" key="12">
    <source>
        <dbReference type="ARBA" id="ARBA00034306"/>
    </source>
</evidence>
<comment type="pathway">
    <text evidence="3">Protein modification; protein ubiquitination.</text>
</comment>
<gene>
    <name evidence="15" type="ORF">THASP1DRAFT_29579</name>
</gene>
<reference evidence="16" key="1">
    <citation type="journal article" date="2018" name="Nat. Microbiol.">
        <title>Leveraging single-cell genomics to expand the fungal tree of life.</title>
        <authorList>
            <person name="Ahrendt S.R."/>
            <person name="Quandt C.A."/>
            <person name="Ciobanu D."/>
            <person name="Clum A."/>
            <person name="Salamov A."/>
            <person name="Andreopoulos B."/>
            <person name="Cheng J.F."/>
            <person name="Woyke T."/>
            <person name="Pelin A."/>
            <person name="Henrissat B."/>
            <person name="Reynolds N.K."/>
            <person name="Benny G.L."/>
            <person name="Smith M.E."/>
            <person name="James T.Y."/>
            <person name="Grigoriev I.V."/>
        </authorList>
    </citation>
    <scope>NUCLEOTIDE SEQUENCE [LARGE SCALE GENOMIC DNA]</scope>
    <source>
        <strain evidence="16">RSA 1356</strain>
    </source>
</reference>
<feature type="region of interest" description="Disordered" evidence="13">
    <location>
        <begin position="1"/>
        <end position="72"/>
    </location>
</feature>
<keyword evidence="11" id="KW-0539">Nucleus</keyword>
<dbReference type="AlphaFoldDB" id="A0A4P9XRA8"/>
<keyword evidence="7" id="KW-0677">Repeat</keyword>
<keyword evidence="5" id="KW-0963">Cytoplasm</keyword>